<evidence type="ECO:0000313" key="2">
    <source>
        <dbReference type="EMBL" id="KAK0750358.1"/>
    </source>
</evidence>
<dbReference type="EMBL" id="JAUKUD010000003">
    <property type="protein sequence ID" value="KAK0750358.1"/>
    <property type="molecule type" value="Genomic_DNA"/>
</dbReference>
<comment type="caution">
    <text evidence="2">The sequence shown here is derived from an EMBL/GenBank/DDBJ whole genome shotgun (WGS) entry which is preliminary data.</text>
</comment>
<proteinExistence type="predicted"/>
<protein>
    <submittedName>
        <fullName evidence="2">Uncharacterized protein</fullName>
    </submittedName>
</protein>
<evidence type="ECO:0000256" key="1">
    <source>
        <dbReference type="SAM" id="Phobius"/>
    </source>
</evidence>
<name>A0AA40K8W4_9PEZI</name>
<dbReference type="AlphaFoldDB" id="A0AA40K8W4"/>
<sequence length="100" mass="11630">MAWLMMLGELSVLMMLSTSLSRVIVCPVICLLLPSRREGCKGFRLTLGTPVLLRRRHPMFVLRILCCTRHPPSRYFFIGSTSCLWTIWRRVCTTRCMRPV</sequence>
<reference evidence="2" key="1">
    <citation type="submission" date="2023-06" db="EMBL/GenBank/DDBJ databases">
        <title>Genome-scale phylogeny and comparative genomics of the fungal order Sordariales.</title>
        <authorList>
            <consortium name="Lawrence Berkeley National Laboratory"/>
            <person name="Hensen N."/>
            <person name="Bonometti L."/>
            <person name="Westerberg I."/>
            <person name="Brannstrom I.O."/>
            <person name="Guillou S."/>
            <person name="Cros-Aarteil S."/>
            <person name="Calhoun S."/>
            <person name="Haridas S."/>
            <person name="Kuo A."/>
            <person name="Mondo S."/>
            <person name="Pangilinan J."/>
            <person name="Riley R."/>
            <person name="LaButti K."/>
            <person name="Andreopoulos B."/>
            <person name="Lipzen A."/>
            <person name="Chen C."/>
            <person name="Yanf M."/>
            <person name="Daum C."/>
            <person name="Ng V."/>
            <person name="Clum A."/>
            <person name="Steindorff A."/>
            <person name="Ohm R."/>
            <person name="Martin F."/>
            <person name="Silar P."/>
            <person name="Natvig D."/>
            <person name="Lalanne C."/>
            <person name="Gautier V."/>
            <person name="Ament-velasquez S.L."/>
            <person name="Kruys A."/>
            <person name="Hutchinson M.I."/>
            <person name="Powell A.J."/>
            <person name="Barry K."/>
            <person name="Miller A.N."/>
            <person name="Grigoriev I.V."/>
            <person name="Debuchy R."/>
            <person name="Gladieux P."/>
            <person name="Thoren M.H."/>
            <person name="Johannesson H."/>
        </authorList>
    </citation>
    <scope>NUCLEOTIDE SEQUENCE</scope>
    <source>
        <strain evidence="2">SMH3187-1</strain>
    </source>
</reference>
<keyword evidence="1" id="KW-1133">Transmembrane helix</keyword>
<accession>A0AA40K8W4</accession>
<keyword evidence="3" id="KW-1185">Reference proteome</keyword>
<evidence type="ECO:0000313" key="3">
    <source>
        <dbReference type="Proteomes" id="UP001172155"/>
    </source>
</evidence>
<keyword evidence="1" id="KW-0472">Membrane</keyword>
<dbReference type="Proteomes" id="UP001172155">
    <property type="component" value="Unassembled WGS sequence"/>
</dbReference>
<keyword evidence="1" id="KW-0812">Transmembrane</keyword>
<feature type="transmembrane region" description="Helical" evidence="1">
    <location>
        <begin position="12"/>
        <end position="34"/>
    </location>
</feature>
<gene>
    <name evidence="2" type="ORF">B0T18DRAFT_125522</name>
</gene>
<organism evidence="2 3">
    <name type="scientific">Schizothecium vesticola</name>
    <dbReference type="NCBI Taxonomy" id="314040"/>
    <lineage>
        <taxon>Eukaryota</taxon>
        <taxon>Fungi</taxon>
        <taxon>Dikarya</taxon>
        <taxon>Ascomycota</taxon>
        <taxon>Pezizomycotina</taxon>
        <taxon>Sordariomycetes</taxon>
        <taxon>Sordariomycetidae</taxon>
        <taxon>Sordariales</taxon>
        <taxon>Schizotheciaceae</taxon>
        <taxon>Schizothecium</taxon>
    </lineage>
</organism>